<name>A0A6J6GXZ4_9ZZZZ</name>
<dbReference type="GO" id="GO:0009982">
    <property type="term" value="F:pseudouridine synthase activity"/>
    <property type="evidence" value="ECO:0007669"/>
    <property type="project" value="InterPro"/>
</dbReference>
<proteinExistence type="inferred from homology"/>
<dbReference type="SMART" id="SM00363">
    <property type="entry name" value="S4"/>
    <property type="match status" value="1"/>
</dbReference>
<dbReference type="EMBL" id="CAEZUN010000100">
    <property type="protein sequence ID" value="CAB4603944.1"/>
    <property type="molecule type" value="Genomic_DNA"/>
</dbReference>
<dbReference type="Pfam" id="PF00849">
    <property type="entry name" value="PseudoU_synth_2"/>
    <property type="match status" value="1"/>
</dbReference>
<gene>
    <name evidence="4" type="ORF">UFOPK1826_00871</name>
</gene>
<feature type="domain" description="RNA-binding S4" evidence="3">
    <location>
        <begin position="21"/>
        <end position="87"/>
    </location>
</feature>
<dbReference type="AlphaFoldDB" id="A0A6J6GXZ4"/>
<protein>
    <submittedName>
        <fullName evidence="4">Unannotated protein</fullName>
    </submittedName>
</protein>
<dbReference type="SUPFAM" id="SSF55120">
    <property type="entry name" value="Pseudouridine synthase"/>
    <property type="match status" value="1"/>
</dbReference>
<dbReference type="Gene3D" id="3.10.290.10">
    <property type="entry name" value="RNA-binding S4 domain"/>
    <property type="match status" value="1"/>
</dbReference>
<evidence type="ECO:0000313" key="4">
    <source>
        <dbReference type="EMBL" id="CAB4603944.1"/>
    </source>
</evidence>
<dbReference type="InterPro" id="IPR006145">
    <property type="entry name" value="PsdUridine_synth_RsuA/RluA"/>
</dbReference>
<accession>A0A6J6GXZ4</accession>
<comment type="similarity">
    <text evidence="1">Belongs to the pseudouridine synthase RluA family.</text>
</comment>
<dbReference type="InterPro" id="IPR050188">
    <property type="entry name" value="RluA_PseudoU_synthase"/>
</dbReference>
<dbReference type="InterPro" id="IPR020103">
    <property type="entry name" value="PsdUridine_synth_cat_dom_sf"/>
</dbReference>
<dbReference type="InterPro" id="IPR006225">
    <property type="entry name" value="PsdUridine_synth_RluC/D"/>
</dbReference>
<keyword evidence="2" id="KW-0413">Isomerase</keyword>
<organism evidence="4">
    <name type="scientific">freshwater metagenome</name>
    <dbReference type="NCBI Taxonomy" id="449393"/>
    <lineage>
        <taxon>unclassified sequences</taxon>
        <taxon>metagenomes</taxon>
        <taxon>ecological metagenomes</taxon>
    </lineage>
</organism>
<dbReference type="SUPFAM" id="SSF55174">
    <property type="entry name" value="Alpha-L RNA-binding motif"/>
    <property type="match status" value="1"/>
</dbReference>
<evidence type="ECO:0000256" key="2">
    <source>
        <dbReference type="ARBA" id="ARBA00023235"/>
    </source>
</evidence>
<dbReference type="GO" id="GO:0003723">
    <property type="term" value="F:RNA binding"/>
    <property type="evidence" value="ECO:0007669"/>
    <property type="project" value="InterPro"/>
</dbReference>
<dbReference type="InterPro" id="IPR036986">
    <property type="entry name" value="S4_RNA-bd_sf"/>
</dbReference>
<sequence>MIDEAKKRIIDETIVSSLVGQRIDRVISLVADIPRAAAAQIIDAGAVLLDDVIVKAGKIKVTEGQHLVIDLTLLPEKQLPAAEPNIKVDVVYADEDLIVINKQAGIVVHPGAGNPTGTLVNAVLALYPEIATVGDVFRPGVVHRLDAGTTGLMVMARTARAYDSLVDALSRRVVVRRYLALVWGEMSAPSGVIDAPLGRDQRDPTRMAVLAGGKSARTNYEVRQAFNLPVSCSLLECGLETGRTHQIRVHLATLGHSVVGDVVYGGARSVLSSPRPMLHAMTLKFDHPVTGDEMKFDAQIPADFAAILKKCS</sequence>
<dbReference type="Gene3D" id="3.30.2350.10">
    <property type="entry name" value="Pseudouridine synthase"/>
    <property type="match status" value="1"/>
</dbReference>
<dbReference type="NCBIfam" id="TIGR00005">
    <property type="entry name" value="rluA_subfam"/>
    <property type="match status" value="1"/>
</dbReference>
<dbReference type="PROSITE" id="PS50889">
    <property type="entry name" value="S4"/>
    <property type="match status" value="1"/>
</dbReference>
<evidence type="ECO:0000259" key="3">
    <source>
        <dbReference type="SMART" id="SM00363"/>
    </source>
</evidence>
<dbReference type="PANTHER" id="PTHR21600">
    <property type="entry name" value="MITOCHONDRIAL RNA PSEUDOURIDINE SYNTHASE"/>
    <property type="match status" value="1"/>
</dbReference>
<dbReference type="GO" id="GO:0000455">
    <property type="term" value="P:enzyme-directed rRNA pseudouridine synthesis"/>
    <property type="evidence" value="ECO:0007669"/>
    <property type="project" value="TreeGrafter"/>
</dbReference>
<dbReference type="PANTHER" id="PTHR21600:SF44">
    <property type="entry name" value="RIBOSOMAL LARGE SUBUNIT PSEUDOURIDINE SYNTHASE D"/>
    <property type="match status" value="1"/>
</dbReference>
<dbReference type="InterPro" id="IPR006224">
    <property type="entry name" value="PsdUridine_synth_RluA-like_CS"/>
</dbReference>
<reference evidence="4" key="1">
    <citation type="submission" date="2020-05" db="EMBL/GenBank/DDBJ databases">
        <authorList>
            <person name="Chiriac C."/>
            <person name="Salcher M."/>
            <person name="Ghai R."/>
            <person name="Kavagutti S V."/>
        </authorList>
    </citation>
    <scope>NUCLEOTIDE SEQUENCE</scope>
</reference>
<dbReference type="PROSITE" id="PS01129">
    <property type="entry name" value="PSI_RLU"/>
    <property type="match status" value="1"/>
</dbReference>
<dbReference type="CDD" id="cd02869">
    <property type="entry name" value="PseudoU_synth_RluA_like"/>
    <property type="match status" value="1"/>
</dbReference>
<dbReference type="CDD" id="cd00165">
    <property type="entry name" value="S4"/>
    <property type="match status" value="1"/>
</dbReference>
<evidence type="ECO:0000256" key="1">
    <source>
        <dbReference type="ARBA" id="ARBA00010876"/>
    </source>
</evidence>
<dbReference type="InterPro" id="IPR002942">
    <property type="entry name" value="S4_RNA-bd"/>
</dbReference>